<keyword evidence="5 8" id="KW-1133">Transmembrane helix</keyword>
<dbReference type="EMBL" id="NKCI01000376">
    <property type="protein sequence ID" value="RSL42262.1"/>
    <property type="molecule type" value="Genomic_DNA"/>
</dbReference>
<feature type="transmembrane region" description="Helical" evidence="8">
    <location>
        <begin position="316"/>
        <end position="336"/>
    </location>
</feature>
<keyword evidence="6 8" id="KW-0472">Membrane</keyword>
<dbReference type="GO" id="GO:0005886">
    <property type="term" value="C:plasma membrane"/>
    <property type="evidence" value="ECO:0007669"/>
    <property type="project" value="TreeGrafter"/>
</dbReference>
<sequence length="564" mass="61175">MPGRAFSHDETQKGCSLEELSIINQPEYKDACSDERPGGLPEWKWKAAVLIFIMTGACSGYDVSNVANIQPRLYEAFGNIELLPWIGLSYSLANFAVLSFARKIAYCFDLKWVYLVHLVIFMAGTAIGGASNDIQTMIVARVIMGWGGSVCQQINFSYVAILAKPAETAGLFGILSAMWAVGLVVGGPIGSAFAENSHTTWRWAFYIKLPIVGLCLALAVICLPSKSLATPNVPVWNRLVSTDPVGVVFNMSVPVLFALATTFSGPLWDWGSAASTAVWVVFAVTLVAWVSQQYFCTFTSPDERAIPMHMLSKLRLLPIWVATGCAGAAYAVTLYYTPLFYAFARGHGAIQQTVRMLPFIIVFIFVVLFTGVLLTIIGRYKIIYLCAATITLAASIAMATTMNDRVSEAQVMGIEALIGIGLGMQFQHGLGISNVINKTERDRVDSTVICNMVQMGSIAITLSIAGCIFQNVGFNLLSSAVGQKRYSEEDIREALAGVSSVVWQTKDRQVVERGIAAVTEVLSREFYIVVASSAICLISAICMSSEKLDYGKKKSTKATTPDSS</sequence>
<evidence type="ECO:0000256" key="7">
    <source>
        <dbReference type="ARBA" id="ARBA00023180"/>
    </source>
</evidence>
<protein>
    <recommendedName>
        <fullName evidence="9">Major facilitator superfamily (MFS) profile domain-containing protein</fullName>
    </recommendedName>
</protein>
<dbReference type="GO" id="GO:0022857">
    <property type="term" value="F:transmembrane transporter activity"/>
    <property type="evidence" value="ECO:0007669"/>
    <property type="project" value="InterPro"/>
</dbReference>
<dbReference type="SUPFAM" id="SSF103473">
    <property type="entry name" value="MFS general substrate transporter"/>
    <property type="match status" value="1"/>
</dbReference>
<feature type="transmembrane region" description="Helical" evidence="8">
    <location>
        <begin position="526"/>
        <end position="544"/>
    </location>
</feature>
<dbReference type="InterPro" id="IPR020846">
    <property type="entry name" value="MFS_dom"/>
</dbReference>
<feature type="transmembrane region" description="Helical" evidence="8">
    <location>
        <begin position="82"/>
        <end position="100"/>
    </location>
</feature>
<accession>A0A428NND0</accession>
<proteinExistence type="inferred from homology"/>
<feature type="transmembrane region" description="Helical" evidence="8">
    <location>
        <begin position="356"/>
        <end position="377"/>
    </location>
</feature>
<organism evidence="10 11">
    <name type="scientific">Fusarium duplospermum</name>
    <dbReference type="NCBI Taxonomy" id="1325734"/>
    <lineage>
        <taxon>Eukaryota</taxon>
        <taxon>Fungi</taxon>
        <taxon>Dikarya</taxon>
        <taxon>Ascomycota</taxon>
        <taxon>Pezizomycotina</taxon>
        <taxon>Sordariomycetes</taxon>
        <taxon>Hypocreomycetidae</taxon>
        <taxon>Hypocreales</taxon>
        <taxon>Nectriaceae</taxon>
        <taxon>Fusarium</taxon>
        <taxon>Fusarium solani species complex</taxon>
    </lineage>
</organism>
<dbReference type="PROSITE" id="PS50850">
    <property type="entry name" value="MFS"/>
    <property type="match status" value="1"/>
</dbReference>
<feature type="transmembrane region" description="Helical" evidence="8">
    <location>
        <begin position="244"/>
        <end position="264"/>
    </location>
</feature>
<evidence type="ECO:0000256" key="2">
    <source>
        <dbReference type="ARBA" id="ARBA00007520"/>
    </source>
</evidence>
<keyword evidence="7" id="KW-0325">Glycoprotein</keyword>
<evidence type="ECO:0000313" key="10">
    <source>
        <dbReference type="EMBL" id="RSL42262.1"/>
    </source>
</evidence>
<reference evidence="10 11" key="1">
    <citation type="submission" date="2017-06" db="EMBL/GenBank/DDBJ databases">
        <title>Comparative genomic analysis of Ambrosia Fusariam Clade fungi.</title>
        <authorList>
            <person name="Stajich J.E."/>
            <person name="Carrillo J."/>
            <person name="Kijimoto T."/>
            <person name="Eskalen A."/>
            <person name="O'Donnell K."/>
            <person name="Kasson M."/>
        </authorList>
    </citation>
    <scope>NUCLEOTIDE SEQUENCE [LARGE SCALE GENOMIC DNA]</scope>
    <source>
        <strain evidence="10 11">NRRL62584</strain>
    </source>
</reference>
<dbReference type="Pfam" id="PF07690">
    <property type="entry name" value="MFS_1"/>
    <property type="match status" value="1"/>
</dbReference>
<dbReference type="InterPro" id="IPR036259">
    <property type="entry name" value="MFS_trans_sf"/>
</dbReference>
<evidence type="ECO:0000256" key="6">
    <source>
        <dbReference type="ARBA" id="ARBA00023136"/>
    </source>
</evidence>
<evidence type="ECO:0000256" key="1">
    <source>
        <dbReference type="ARBA" id="ARBA00004141"/>
    </source>
</evidence>
<keyword evidence="3" id="KW-0813">Transport</keyword>
<feature type="transmembrane region" description="Helical" evidence="8">
    <location>
        <begin position="276"/>
        <end position="295"/>
    </location>
</feature>
<feature type="transmembrane region" description="Helical" evidence="8">
    <location>
        <begin position="414"/>
        <end position="436"/>
    </location>
</feature>
<evidence type="ECO:0000259" key="9">
    <source>
        <dbReference type="PROSITE" id="PS50850"/>
    </source>
</evidence>
<dbReference type="Gene3D" id="1.20.1250.20">
    <property type="entry name" value="MFS general substrate transporter like domains"/>
    <property type="match status" value="1"/>
</dbReference>
<feature type="domain" description="Major facilitator superfamily (MFS) profile" evidence="9">
    <location>
        <begin position="48"/>
        <end position="564"/>
    </location>
</feature>
<gene>
    <name evidence="10" type="ORF">CEP54_015540</name>
</gene>
<dbReference type="PANTHER" id="PTHR23501">
    <property type="entry name" value="MAJOR FACILITATOR SUPERFAMILY"/>
    <property type="match status" value="1"/>
</dbReference>
<feature type="transmembrane region" description="Helical" evidence="8">
    <location>
        <begin position="203"/>
        <end position="223"/>
    </location>
</feature>
<keyword evidence="4 8" id="KW-0812">Transmembrane</keyword>
<comment type="similarity">
    <text evidence="2">Belongs to the major facilitator superfamily. TCR/Tet family.</text>
</comment>
<evidence type="ECO:0000256" key="3">
    <source>
        <dbReference type="ARBA" id="ARBA00022448"/>
    </source>
</evidence>
<dbReference type="AlphaFoldDB" id="A0A428NND0"/>
<dbReference type="OrthoDB" id="10021397at2759"/>
<keyword evidence="11" id="KW-1185">Reference proteome</keyword>
<feature type="transmembrane region" description="Helical" evidence="8">
    <location>
        <begin position="45"/>
        <end position="62"/>
    </location>
</feature>
<evidence type="ECO:0000256" key="8">
    <source>
        <dbReference type="SAM" id="Phobius"/>
    </source>
</evidence>
<feature type="transmembrane region" description="Helical" evidence="8">
    <location>
        <begin position="170"/>
        <end position="191"/>
    </location>
</feature>
<evidence type="ECO:0000313" key="11">
    <source>
        <dbReference type="Proteomes" id="UP000288168"/>
    </source>
</evidence>
<name>A0A428NND0_9HYPO</name>
<feature type="transmembrane region" description="Helical" evidence="8">
    <location>
        <begin position="112"/>
        <end position="131"/>
    </location>
</feature>
<evidence type="ECO:0000256" key="4">
    <source>
        <dbReference type="ARBA" id="ARBA00022692"/>
    </source>
</evidence>
<comment type="caution">
    <text evidence="10">The sequence shown here is derived from an EMBL/GenBank/DDBJ whole genome shotgun (WGS) entry which is preliminary data.</text>
</comment>
<dbReference type="Proteomes" id="UP000288168">
    <property type="component" value="Unassembled WGS sequence"/>
</dbReference>
<dbReference type="InterPro" id="IPR011701">
    <property type="entry name" value="MFS"/>
</dbReference>
<feature type="transmembrane region" description="Helical" evidence="8">
    <location>
        <begin position="448"/>
        <end position="472"/>
    </location>
</feature>
<feature type="transmembrane region" description="Helical" evidence="8">
    <location>
        <begin position="382"/>
        <end position="402"/>
    </location>
</feature>
<evidence type="ECO:0000256" key="5">
    <source>
        <dbReference type="ARBA" id="ARBA00022989"/>
    </source>
</evidence>
<dbReference type="PANTHER" id="PTHR23501:SF12">
    <property type="entry name" value="MAJOR FACILITATOR SUPERFAMILY (MFS) PROFILE DOMAIN-CONTAINING PROTEIN-RELATED"/>
    <property type="match status" value="1"/>
</dbReference>
<comment type="subcellular location">
    <subcellularLocation>
        <location evidence="1">Membrane</location>
        <topology evidence="1">Multi-pass membrane protein</topology>
    </subcellularLocation>
</comment>